<dbReference type="RefSeq" id="WP_216083402.1">
    <property type="nucleotide sequence ID" value="NZ_CACTIB010000021.1"/>
</dbReference>
<dbReference type="AlphaFoldDB" id="A0A478FQI8"/>
<comment type="caution">
    <text evidence="1">The sequence shown here is derived from an EMBL/GenBank/DDBJ whole genome shotgun (WGS) entry which is preliminary data.</text>
</comment>
<organism evidence="1 2">
    <name type="scientific">Candidatus Mycoplasma haematohominis</name>
    <dbReference type="NCBI Taxonomy" id="1494318"/>
    <lineage>
        <taxon>Bacteria</taxon>
        <taxon>Bacillati</taxon>
        <taxon>Mycoplasmatota</taxon>
        <taxon>Mollicutes</taxon>
        <taxon>Mycoplasmataceae</taxon>
        <taxon>Mycoplasma</taxon>
    </lineage>
</organism>
<dbReference type="Proteomes" id="UP000324831">
    <property type="component" value="Unassembled WGS sequence"/>
</dbReference>
<accession>A0A478FQI8</accession>
<sequence>MTPQAIGGGGTLAAYAAGAFDKPTYYSQAVKDNETKDKEYIGGDIEKIKTALGETTEPKYSDTLKGVWDQITSTEESATLSKPTETKDTLFSTSISADNKEKIVSYTLAWCGKTSKKELATVPEGNNNNSTWNSFKKACFHKSTASA</sequence>
<dbReference type="EMBL" id="BIMN01000003">
    <property type="protein sequence ID" value="GCE63723.1"/>
    <property type="molecule type" value="Genomic_DNA"/>
</dbReference>
<gene>
    <name evidence="1" type="ORF">MHSWG343_07230</name>
</gene>
<evidence type="ECO:0000313" key="1">
    <source>
        <dbReference type="EMBL" id="GCE63723.1"/>
    </source>
</evidence>
<name>A0A478FQI8_9MOLU</name>
<evidence type="ECO:0000313" key="2">
    <source>
        <dbReference type="Proteomes" id="UP000324831"/>
    </source>
</evidence>
<reference evidence="1 2" key="1">
    <citation type="submission" date="2019-01" db="EMBL/GenBank/DDBJ databases">
        <title>Draft genome sequences of Candidatus Mycoplasma haemohominis SWG34-3 identified from a patient with pyrexia, anemia and liver dysfunction.</title>
        <authorList>
            <person name="Sekizuka T."/>
            <person name="Hattori N."/>
            <person name="Katano H."/>
            <person name="Takuma T."/>
            <person name="Ito T."/>
            <person name="Arai N."/>
            <person name="Yanai R."/>
            <person name="Ishii S."/>
            <person name="Miura Y."/>
            <person name="Tokunaga T."/>
            <person name="Watanabe H."/>
            <person name="Nomura N."/>
            <person name="Eguchi J."/>
            <person name="Arai T."/>
            <person name="Hasegawa H."/>
            <person name="Nakamaki T."/>
            <person name="Wakita T."/>
            <person name="Niki Y."/>
            <person name="Kuroda M."/>
        </authorList>
    </citation>
    <scope>NUCLEOTIDE SEQUENCE [LARGE SCALE GENOMIC DNA]</scope>
    <source>
        <strain evidence="1">SWG34-3</strain>
    </source>
</reference>
<proteinExistence type="predicted"/>
<protein>
    <submittedName>
        <fullName evidence="1">Uncharacterized protein</fullName>
    </submittedName>
</protein>